<dbReference type="GO" id="GO:0005840">
    <property type="term" value="C:ribosome"/>
    <property type="evidence" value="ECO:0007669"/>
    <property type="project" value="InterPro"/>
</dbReference>
<evidence type="ECO:0008006" key="4">
    <source>
        <dbReference type="Google" id="ProtNLM"/>
    </source>
</evidence>
<dbReference type="Proteomes" id="UP001177140">
    <property type="component" value="Unassembled WGS sequence"/>
</dbReference>
<dbReference type="PANTHER" id="PTHR36798:SF2">
    <property type="entry name" value="LARGE RIBOSOMAL SUBUNIT PROTEIN CL38"/>
    <property type="match status" value="1"/>
</dbReference>
<organism evidence="2 3">
    <name type="scientific">Papaver nudicaule</name>
    <name type="common">Iceland poppy</name>
    <dbReference type="NCBI Taxonomy" id="74823"/>
    <lineage>
        <taxon>Eukaryota</taxon>
        <taxon>Viridiplantae</taxon>
        <taxon>Streptophyta</taxon>
        <taxon>Embryophyta</taxon>
        <taxon>Tracheophyta</taxon>
        <taxon>Spermatophyta</taxon>
        <taxon>Magnoliopsida</taxon>
        <taxon>Ranunculales</taxon>
        <taxon>Papaveraceae</taxon>
        <taxon>Papaveroideae</taxon>
        <taxon>Papaver</taxon>
    </lineage>
</organism>
<dbReference type="GO" id="GO:0019843">
    <property type="term" value="F:rRNA binding"/>
    <property type="evidence" value="ECO:0007669"/>
    <property type="project" value="InterPro"/>
</dbReference>
<protein>
    <recommendedName>
        <fullName evidence="4">50S ribosomal protein 6, chloroplastic</fullName>
    </recommendedName>
</protein>
<comment type="caution">
    <text evidence="2">The sequence shown here is derived from an EMBL/GenBank/DDBJ whole genome shotgun (WGS) entry which is preliminary data.</text>
</comment>
<evidence type="ECO:0000313" key="3">
    <source>
        <dbReference type="Proteomes" id="UP001177140"/>
    </source>
</evidence>
<feature type="region of interest" description="Disordered" evidence="1">
    <location>
        <begin position="56"/>
        <end position="82"/>
    </location>
</feature>
<accession>A0AA41VXS7</accession>
<gene>
    <name evidence="2" type="ORF">MKW94_001442</name>
</gene>
<sequence length="124" mass="13215">MSICSGIFGARLGAAAVLPKQHQQVSNYSTIGDVGVSNGVMMMPTGRVAMPMIECSSRPQKKGTAHHRKTRPKKSQPWDIKRGKTIYPPLPALPADWTLVSAAPATTDITDSVVVGESSVDNVE</sequence>
<dbReference type="PANTHER" id="PTHR36798">
    <property type="entry name" value="50S RIBOSOMAL PROTEIN 6, CHLOROPLASTIC"/>
    <property type="match status" value="1"/>
</dbReference>
<dbReference type="AlphaFoldDB" id="A0AA41VXS7"/>
<dbReference type="EMBL" id="JAJJMA010316258">
    <property type="protein sequence ID" value="MCL7049462.1"/>
    <property type="molecule type" value="Genomic_DNA"/>
</dbReference>
<evidence type="ECO:0000313" key="2">
    <source>
        <dbReference type="EMBL" id="MCL7049462.1"/>
    </source>
</evidence>
<dbReference type="GO" id="GO:0003735">
    <property type="term" value="F:structural constituent of ribosome"/>
    <property type="evidence" value="ECO:0007669"/>
    <property type="project" value="InterPro"/>
</dbReference>
<dbReference type="GO" id="GO:0009507">
    <property type="term" value="C:chloroplast"/>
    <property type="evidence" value="ECO:0007669"/>
    <property type="project" value="InterPro"/>
</dbReference>
<evidence type="ECO:0000256" key="1">
    <source>
        <dbReference type="SAM" id="MobiDB-lite"/>
    </source>
</evidence>
<feature type="compositionally biased region" description="Basic residues" evidence="1">
    <location>
        <begin position="59"/>
        <end position="74"/>
    </location>
</feature>
<reference evidence="2" key="1">
    <citation type="submission" date="2022-03" db="EMBL/GenBank/DDBJ databases">
        <title>A functionally conserved STORR gene fusion in Papaver species that diverged 16.8 million years ago.</title>
        <authorList>
            <person name="Catania T."/>
        </authorList>
    </citation>
    <scope>NUCLEOTIDE SEQUENCE</scope>
    <source>
        <strain evidence="2">S-191538</strain>
    </source>
</reference>
<dbReference type="Pfam" id="PF17257">
    <property type="entry name" value="DUF5323"/>
    <property type="match status" value="1"/>
</dbReference>
<keyword evidence="3" id="KW-1185">Reference proteome</keyword>
<proteinExistence type="predicted"/>
<name>A0AA41VXS7_PAPNU</name>
<dbReference type="GO" id="GO:0006412">
    <property type="term" value="P:translation"/>
    <property type="evidence" value="ECO:0007669"/>
    <property type="project" value="InterPro"/>
</dbReference>
<dbReference type="InterPro" id="IPR020526">
    <property type="entry name" value="Ribosomal_cL38"/>
</dbReference>